<sequence length="109" mass="12902">MSSRIEPSLHEVLNYPDESRRMLMQGFADKVDRIASNNRRTDIELFQVCRALNEPNVPTLLSLREKGLPAYKAGEWRIDCRSFRKWATTYTPYHPNRKPQAIYKEEQLF</sequence>
<gene>
    <name evidence="1" type="ORF">NE692_07400</name>
</gene>
<accession>A0AAW5JUN9</accession>
<evidence type="ECO:0000313" key="1">
    <source>
        <dbReference type="EMBL" id="MCQ4793279.1"/>
    </source>
</evidence>
<proteinExistence type="predicted"/>
<evidence type="ECO:0000313" key="2">
    <source>
        <dbReference type="Proteomes" id="UP001206013"/>
    </source>
</evidence>
<dbReference type="Proteomes" id="UP001206013">
    <property type="component" value="Unassembled WGS sequence"/>
</dbReference>
<comment type="caution">
    <text evidence="1">The sequence shown here is derived from an EMBL/GenBank/DDBJ whole genome shotgun (WGS) entry which is preliminary data.</text>
</comment>
<reference evidence="1" key="1">
    <citation type="submission" date="2022-06" db="EMBL/GenBank/DDBJ databases">
        <title>Isolation of gut microbiota from human fecal samples.</title>
        <authorList>
            <person name="Pamer E.G."/>
            <person name="Barat B."/>
            <person name="Waligurski E."/>
            <person name="Medina S."/>
            <person name="Paddock L."/>
            <person name="Mostad J."/>
        </authorList>
    </citation>
    <scope>NUCLEOTIDE SEQUENCE</scope>
    <source>
        <strain evidence="1">SL.1.01</strain>
    </source>
</reference>
<dbReference type="RefSeq" id="WP_147334618.1">
    <property type="nucleotide sequence ID" value="NZ_CACRSR010000011.1"/>
</dbReference>
<evidence type="ECO:0008006" key="3">
    <source>
        <dbReference type="Google" id="ProtNLM"/>
    </source>
</evidence>
<dbReference type="EMBL" id="JANFYM010000007">
    <property type="protein sequence ID" value="MCQ4793279.1"/>
    <property type="molecule type" value="Genomic_DNA"/>
</dbReference>
<dbReference type="AlphaFoldDB" id="A0AAW5JUN9"/>
<name>A0AAW5JUN9_BIFAD</name>
<protein>
    <recommendedName>
        <fullName evidence="3">DNA-binding protein</fullName>
    </recommendedName>
</protein>
<organism evidence="1 2">
    <name type="scientific">Bifidobacterium adolescentis</name>
    <dbReference type="NCBI Taxonomy" id="1680"/>
    <lineage>
        <taxon>Bacteria</taxon>
        <taxon>Bacillati</taxon>
        <taxon>Actinomycetota</taxon>
        <taxon>Actinomycetes</taxon>
        <taxon>Bifidobacteriales</taxon>
        <taxon>Bifidobacteriaceae</taxon>
        <taxon>Bifidobacterium</taxon>
    </lineage>
</organism>